<dbReference type="GO" id="GO:0038023">
    <property type="term" value="F:signaling receptor activity"/>
    <property type="evidence" value="ECO:0007669"/>
    <property type="project" value="TreeGrafter"/>
</dbReference>
<evidence type="ECO:0000256" key="5">
    <source>
        <dbReference type="ARBA" id="ARBA00007018"/>
    </source>
</evidence>
<evidence type="ECO:0000256" key="9">
    <source>
        <dbReference type="ARBA" id="ARBA00022989"/>
    </source>
</evidence>
<name>A0A151N213_ALLMI</name>
<protein>
    <recommendedName>
        <fullName evidence="16">Vacuolar ATPase assembly protein VMA22</fullName>
    </recommendedName>
    <alternativeName>
        <fullName evidence="17">Coiled-coil domain-containing protein 115</fullName>
    </alternativeName>
</protein>
<keyword evidence="22" id="KW-1185">Reference proteome</keyword>
<dbReference type="PANTHER" id="PTHR20855">
    <property type="entry name" value="ADIPOR/PROGESTIN RECEPTOR-RELATED"/>
    <property type="match status" value="1"/>
</dbReference>
<dbReference type="Pfam" id="PF03006">
    <property type="entry name" value="HlyIII"/>
    <property type="match status" value="1"/>
</dbReference>
<dbReference type="Pfam" id="PF21730">
    <property type="entry name" value="Vma22_CCDC115"/>
    <property type="match status" value="1"/>
</dbReference>
<dbReference type="InterPro" id="IPR004254">
    <property type="entry name" value="AdipoR/HlyIII-related"/>
</dbReference>
<keyword evidence="12" id="KW-0458">Lysosome</keyword>
<evidence type="ECO:0000256" key="8">
    <source>
        <dbReference type="ARBA" id="ARBA00022824"/>
    </source>
</evidence>
<evidence type="ECO:0000256" key="3">
    <source>
        <dbReference type="ARBA" id="ARBA00004371"/>
    </source>
</evidence>
<dbReference type="Proteomes" id="UP000050525">
    <property type="component" value="Unassembled WGS sequence"/>
</dbReference>
<dbReference type="eggNOG" id="ENOG502S392">
    <property type="taxonomic scope" value="Eukaryota"/>
</dbReference>
<keyword evidence="8" id="KW-0256">Endoplasmic reticulum</keyword>
<comment type="caution">
    <text evidence="21">The sequence shown here is derived from an EMBL/GenBank/DDBJ whole genome shotgun (WGS) entry which is preliminary data.</text>
</comment>
<keyword evidence="7" id="KW-0967">Endosome</keyword>
<feature type="binding site" evidence="18">
    <location>
        <position position="297"/>
    </location>
    <ligand>
        <name>Zn(2+)</name>
        <dbReference type="ChEBI" id="CHEBI:29105"/>
    </ligand>
</feature>
<evidence type="ECO:0000256" key="17">
    <source>
        <dbReference type="ARBA" id="ARBA00093646"/>
    </source>
</evidence>
<keyword evidence="18" id="KW-0479">Metal-binding</keyword>
<evidence type="ECO:0000256" key="14">
    <source>
        <dbReference type="ARBA" id="ARBA00046287"/>
    </source>
</evidence>
<evidence type="ECO:0000313" key="22">
    <source>
        <dbReference type="Proteomes" id="UP000050525"/>
    </source>
</evidence>
<evidence type="ECO:0000256" key="12">
    <source>
        <dbReference type="ARBA" id="ARBA00023228"/>
    </source>
</evidence>
<proteinExistence type="inferred from homology"/>
<dbReference type="PANTHER" id="PTHR20855:SF35">
    <property type="entry name" value="ADIPONECTIN RECEPTOR 2"/>
    <property type="match status" value="1"/>
</dbReference>
<feature type="binding site" evidence="18">
    <location>
        <position position="437"/>
    </location>
    <ligand>
        <name>Zn(2+)</name>
        <dbReference type="ChEBI" id="CHEBI:29105"/>
    </ligand>
</feature>
<comment type="similarity">
    <text evidence="5">Belongs to the ADIPOR family.</text>
</comment>
<evidence type="ECO:0000256" key="15">
    <source>
        <dbReference type="ARBA" id="ARBA00064380"/>
    </source>
</evidence>
<sequence length="475" mass="50838">MSEAAVEEGRCSAGLRPGPGPGPGPGPILGLRWELDALVLELLDTLEALRERREALSGRVEQGWFSLSKARFSMGCKSVSALQYGAQMEPHVRVCVSEGPDGHLNFQIVRDDLGAPKVAAEPRHVEEIGPQDQEEVTGLRHRGRRPAGEAEVLQRPGPVKGPGGRDPLTWFGILVPQSLRQAQRSFQEGLALAGEVAALQNRVKAIRTQYCALLNQAHSWPYLSPPMEVVYPVLPLLHHLELTASQALTGPGFVLFVVLGLGWLGGVPGAAPLPERLALTAFFVGALLCLAFSCLFHILHCHSERLARAFSRLDYWGITLLTVGSLVPWLHYAFECAPCPRRLYQGLVCALGLAAARTAHGPCFSTPPYRAVRTGVFAALGLSALAPALHLAAEGGAARLGGLVAPALLYALGAALYAARVPERFCPGRCDIWFHSHQLFHVLVVAAAVAHLQGLFHLRGLSATPGGTCAPDPAR</sequence>
<dbReference type="EMBL" id="AKHW03004142">
    <property type="protein sequence ID" value="KYO30866.1"/>
    <property type="molecule type" value="Genomic_DNA"/>
</dbReference>
<feature type="transmembrane region" description="Helical" evidence="20">
    <location>
        <begin position="313"/>
        <end position="331"/>
    </location>
</feature>
<dbReference type="GO" id="GO:0005793">
    <property type="term" value="C:endoplasmic reticulum-Golgi intermediate compartment"/>
    <property type="evidence" value="ECO:0007669"/>
    <property type="project" value="UniProtKB-SubCell"/>
</dbReference>
<evidence type="ECO:0000256" key="13">
    <source>
        <dbReference type="ARBA" id="ARBA00023329"/>
    </source>
</evidence>
<keyword evidence="6 20" id="KW-0812">Transmembrane</keyword>
<evidence type="ECO:0000256" key="1">
    <source>
        <dbReference type="ARBA" id="ARBA00004141"/>
    </source>
</evidence>
<keyword evidence="18" id="KW-0862">Zinc</keyword>
<evidence type="ECO:0000256" key="7">
    <source>
        <dbReference type="ARBA" id="ARBA00022753"/>
    </source>
</evidence>
<evidence type="ECO:0000256" key="18">
    <source>
        <dbReference type="PIRSR" id="PIRSR604254-1"/>
    </source>
</evidence>
<evidence type="ECO:0000256" key="2">
    <source>
        <dbReference type="ARBA" id="ARBA00004177"/>
    </source>
</evidence>
<evidence type="ECO:0000256" key="20">
    <source>
        <dbReference type="SAM" id="Phobius"/>
    </source>
</evidence>
<reference evidence="21 22" key="1">
    <citation type="journal article" date="2012" name="Genome Biol.">
        <title>Sequencing three crocodilian genomes to illuminate the evolution of archosaurs and amniotes.</title>
        <authorList>
            <person name="St John J.A."/>
            <person name="Braun E.L."/>
            <person name="Isberg S.R."/>
            <person name="Miles L.G."/>
            <person name="Chong A.Y."/>
            <person name="Gongora J."/>
            <person name="Dalzell P."/>
            <person name="Moran C."/>
            <person name="Bed'hom B."/>
            <person name="Abzhanov A."/>
            <person name="Burgess S.C."/>
            <person name="Cooksey A.M."/>
            <person name="Castoe T.A."/>
            <person name="Crawford N.G."/>
            <person name="Densmore L.D."/>
            <person name="Drew J.C."/>
            <person name="Edwards S.V."/>
            <person name="Faircloth B.C."/>
            <person name="Fujita M.K."/>
            <person name="Greenwold M.J."/>
            <person name="Hoffmann F.G."/>
            <person name="Howard J.M."/>
            <person name="Iguchi T."/>
            <person name="Janes D.E."/>
            <person name="Khan S.Y."/>
            <person name="Kohno S."/>
            <person name="de Koning A.J."/>
            <person name="Lance S.L."/>
            <person name="McCarthy F.M."/>
            <person name="McCormack J.E."/>
            <person name="Merchant M.E."/>
            <person name="Peterson D.G."/>
            <person name="Pollock D.D."/>
            <person name="Pourmand N."/>
            <person name="Raney B.J."/>
            <person name="Roessler K.A."/>
            <person name="Sanford J.R."/>
            <person name="Sawyer R.H."/>
            <person name="Schmidt C.J."/>
            <person name="Triplett E.W."/>
            <person name="Tuberville T.D."/>
            <person name="Venegas-Anaya M."/>
            <person name="Howard J.T."/>
            <person name="Jarvis E.D."/>
            <person name="Guillette L.J.Jr."/>
            <person name="Glenn T.C."/>
            <person name="Green R.E."/>
            <person name="Ray D.A."/>
        </authorList>
    </citation>
    <scope>NUCLEOTIDE SEQUENCE [LARGE SCALE GENOMIC DNA]</scope>
    <source>
        <strain evidence="21">KSC_2009_1</strain>
    </source>
</reference>
<evidence type="ECO:0000256" key="19">
    <source>
        <dbReference type="SAM" id="MobiDB-lite"/>
    </source>
</evidence>
<dbReference type="GO" id="GO:0005764">
    <property type="term" value="C:lysosome"/>
    <property type="evidence" value="ECO:0007669"/>
    <property type="project" value="UniProtKB-SubCell"/>
</dbReference>
<comment type="subcellular location">
    <subcellularLocation>
        <location evidence="14">Cytoplasmic vesicle</location>
        <location evidence="14">COPI-coated vesicle</location>
    </subcellularLocation>
    <subcellularLocation>
        <location evidence="4">Endoplasmic reticulum-Golgi intermediate compartment</location>
    </subcellularLocation>
    <subcellularLocation>
        <location evidence="2">Endosome</location>
    </subcellularLocation>
    <subcellularLocation>
        <location evidence="3">Lysosome</location>
    </subcellularLocation>
    <subcellularLocation>
        <location evidence="1">Membrane</location>
        <topology evidence="1">Multi-pass membrane protein</topology>
    </subcellularLocation>
</comment>
<dbReference type="Gene3D" id="1.10.287.3240">
    <property type="match status" value="1"/>
</dbReference>
<feature type="transmembrane region" description="Helical" evidence="20">
    <location>
        <begin position="371"/>
        <end position="392"/>
    </location>
</feature>
<keyword evidence="9 20" id="KW-1133">Transmembrane helix</keyword>
<keyword evidence="10" id="KW-0175">Coiled coil</keyword>
<dbReference type="GO" id="GO:0005886">
    <property type="term" value="C:plasma membrane"/>
    <property type="evidence" value="ECO:0007669"/>
    <property type="project" value="TreeGrafter"/>
</dbReference>
<evidence type="ECO:0000256" key="16">
    <source>
        <dbReference type="ARBA" id="ARBA00093634"/>
    </source>
</evidence>
<feature type="binding site" evidence="18">
    <location>
        <position position="441"/>
    </location>
    <ligand>
        <name>Zn(2+)</name>
        <dbReference type="ChEBI" id="CHEBI:29105"/>
    </ligand>
</feature>
<evidence type="ECO:0000256" key="4">
    <source>
        <dbReference type="ARBA" id="ARBA00004399"/>
    </source>
</evidence>
<dbReference type="FunFam" id="1.10.287.3240:FF:000005">
    <property type="entry name" value="coiled-coil domain-containing protein 115"/>
    <property type="match status" value="1"/>
</dbReference>
<feature type="region of interest" description="Disordered" evidence="19">
    <location>
        <begin position="1"/>
        <end position="25"/>
    </location>
</feature>
<gene>
    <name evidence="21" type="primary">CCDC115</name>
    <name evidence="21" type="ORF">Y1Q_0017749</name>
</gene>
<evidence type="ECO:0000256" key="10">
    <source>
        <dbReference type="ARBA" id="ARBA00023054"/>
    </source>
</evidence>
<dbReference type="STRING" id="8496.A0A151N213"/>
<dbReference type="GO" id="GO:0033211">
    <property type="term" value="P:adiponectin-activated signaling pathway"/>
    <property type="evidence" value="ECO:0007669"/>
    <property type="project" value="TreeGrafter"/>
</dbReference>
<feature type="transmembrane region" description="Helical" evidence="20">
    <location>
        <begin position="439"/>
        <end position="458"/>
    </location>
</feature>
<keyword evidence="13" id="KW-0968">Cytoplasmic vesicle</keyword>
<feature type="transmembrane region" description="Helical" evidence="20">
    <location>
        <begin position="277"/>
        <end position="301"/>
    </location>
</feature>
<evidence type="ECO:0000256" key="6">
    <source>
        <dbReference type="ARBA" id="ARBA00022692"/>
    </source>
</evidence>
<feature type="transmembrane region" description="Helical" evidence="20">
    <location>
        <begin position="398"/>
        <end position="419"/>
    </location>
</feature>
<accession>A0A151N213</accession>
<feature type="region of interest" description="Disordered" evidence="19">
    <location>
        <begin position="133"/>
        <end position="159"/>
    </location>
</feature>
<evidence type="ECO:0000313" key="21">
    <source>
        <dbReference type="EMBL" id="KYO30866.1"/>
    </source>
</evidence>
<dbReference type="GO" id="GO:0005768">
    <property type="term" value="C:endosome"/>
    <property type="evidence" value="ECO:0007669"/>
    <property type="project" value="UniProtKB-SubCell"/>
</dbReference>
<evidence type="ECO:0000256" key="11">
    <source>
        <dbReference type="ARBA" id="ARBA00023136"/>
    </source>
</evidence>
<comment type="subunit">
    <text evidence="15">Accessory component of the multisubunit proton-transporting vacuolar (V)-ATPase protein pump.</text>
</comment>
<keyword evidence="11 20" id="KW-0472">Membrane</keyword>
<dbReference type="GO" id="GO:0030137">
    <property type="term" value="C:COPI-coated vesicle"/>
    <property type="evidence" value="ECO:0007669"/>
    <property type="project" value="UniProtKB-SubCell"/>
</dbReference>
<organism evidence="21 22">
    <name type="scientific">Alligator mississippiensis</name>
    <name type="common">American alligator</name>
    <dbReference type="NCBI Taxonomy" id="8496"/>
    <lineage>
        <taxon>Eukaryota</taxon>
        <taxon>Metazoa</taxon>
        <taxon>Chordata</taxon>
        <taxon>Craniata</taxon>
        <taxon>Vertebrata</taxon>
        <taxon>Euteleostomi</taxon>
        <taxon>Archelosauria</taxon>
        <taxon>Archosauria</taxon>
        <taxon>Crocodylia</taxon>
        <taxon>Alligatoridae</taxon>
        <taxon>Alligatorinae</taxon>
        <taxon>Alligator</taxon>
    </lineage>
</organism>
<dbReference type="AlphaFoldDB" id="A0A151N213"/>
<feature type="transmembrane region" description="Helical" evidence="20">
    <location>
        <begin position="247"/>
        <end position="265"/>
    </location>
</feature>
<dbReference type="GO" id="GO:0070072">
    <property type="term" value="P:vacuolar proton-transporting V-type ATPase complex assembly"/>
    <property type="evidence" value="ECO:0007669"/>
    <property type="project" value="InterPro"/>
</dbReference>
<dbReference type="GO" id="GO:0046872">
    <property type="term" value="F:metal ion binding"/>
    <property type="evidence" value="ECO:0007669"/>
    <property type="project" value="UniProtKB-KW"/>
</dbReference>
<dbReference type="InterPro" id="IPR040357">
    <property type="entry name" value="Vma22/CCDC115"/>
</dbReference>